<dbReference type="GO" id="GO:0008652">
    <property type="term" value="P:amino acid biosynthetic process"/>
    <property type="evidence" value="ECO:0007669"/>
    <property type="project" value="UniProtKB-KW"/>
</dbReference>
<dbReference type="InterPro" id="IPR050071">
    <property type="entry name" value="Dehydroquinate_synthase"/>
</dbReference>
<dbReference type="Gene3D" id="1.20.1090.10">
    <property type="entry name" value="Dehydroquinate synthase-like - alpha domain"/>
    <property type="match status" value="1"/>
</dbReference>
<evidence type="ECO:0000256" key="15">
    <source>
        <dbReference type="ARBA" id="ARBA00023141"/>
    </source>
</evidence>
<organism evidence="21 22">
    <name type="scientific">Alysiella filiformis DSM 16848</name>
    <dbReference type="NCBI Taxonomy" id="1120981"/>
    <lineage>
        <taxon>Bacteria</taxon>
        <taxon>Pseudomonadati</taxon>
        <taxon>Pseudomonadota</taxon>
        <taxon>Betaproteobacteria</taxon>
        <taxon>Neisseriales</taxon>
        <taxon>Neisseriaceae</taxon>
        <taxon>Alysiella</taxon>
    </lineage>
</organism>
<feature type="binding site" evidence="18">
    <location>
        <begin position="104"/>
        <end position="108"/>
    </location>
    <ligand>
        <name>NAD(+)</name>
        <dbReference type="ChEBI" id="CHEBI:57540"/>
    </ligand>
</feature>
<feature type="binding site" evidence="18">
    <location>
        <begin position="70"/>
        <end position="75"/>
    </location>
    <ligand>
        <name>NAD(+)</name>
        <dbReference type="ChEBI" id="CHEBI:57540"/>
    </ligand>
</feature>
<comment type="function">
    <text evidence="3 18">Catalyzes the conversion of 3-deoxy-D-arabino-heptulosonate 7-phosphate (DAHP) to dehydroquinate (DHQ).</text>
</comment>
<evidence type="ECO:0000256" key="8">
    <source>
        <dbReference type="ARBA" id="ARBA00017684"/>
    </source>
</evidence>
<feature type="domain" description="3-dehydroquinate synthase N-terminal" evidence="19">
    <location>
        <begin position="66"/>
        <end position="178"/>
    </location>
</feature>
<evidence type="ECO:0000313" key="22">
    <source>
        <dbReference type="Proteomes" id="UP000219669"/>
    </source>
</evidence>
<feature type="binding site" evidence="18">
    <location>
        <position position="150"/>
    </location>
    <ligand>
        <name>NAD(+)</name>
        <dbReference type="ChEBI" id="CHEBI:57540"/>
    </ligand>
</feature>
<dbReference type="GO" id="GO:0046872">
    <property type="term" value="F:metal ion binding"/>
    <property type="evidence" value="ECO:0007669"/>
    <property type="project" value="UniProtKB-KW"/>
</dbReference>
<dbReference type="Proteomes" id="UP000219669">
    <property type="component" value="Unassembled WGS sequence"/>
</dbReference>
<dbReference type="UniPathway" id="UPA00053">
    <property type="reaction ID" value="UER00085"/>
</dbReference>
<dbReference type="OrthoDB" id="9806583at2"/>
<keyword evidence="13 18" id="KW-0862">Zinc</keyword>
<dbReference type="InterPro" id="IPR030960">
    <property type="entry name" value="DHQS/DOIS_N"/>
</dbReference>
<comment type="pathway">
    <text evidence="5 18">Metabolic intermediate biosynthesis; chorismate biosynthesis; chorismate from D-erythrose 4-phosphate and phosphoenolpyruvate: step 2/7.</text>
</comment>
<comment type="catalytic activity">
    <reaction evidence="1 18">
        <text>7-phospho-2-dehydro-3-deoxy-D-arabino-heptonate = 3-dehydroquinate + phosphate</text>
        <dbReference type="Rhea" id="RHEA:21968"/>
        <dbReference type="ChEBI" id="CHEBI:32364"/>
        <dbReference type="ChEBI" id="CHEBI:43474"/>
        <dbReference type="ChEBI" id="CHEBI:58394"/>
        <dbReference type="EC" id="4.2.3.4"/>
    </reaction>
</comment>
<comment type="cofactor">
    <cofactor evidence="2 18">
        <name>NAD(+)</name>
        <dbReference type="ChEBI" id="CHEBI:57540"/>
    </cofactor>
</comment>
<feature type="binding site" evidence="18">
    <location>
        <begin position="128"/>
        <end position="129"/>
    </location>
    <ligand>
        <name>NAD(+)</name>
        <dbReference type="ChEBI" id="CHEBI:57540"/>
    </ligand>
</feature>
<dbReference type="Gene3D" id="3.40.50.1970">
    <property type="match status" value="1"/>
</dbReference>
<evidence type="ECO:0000256" key="11">
    <source>
        <dbReference type="ARBA" id="ARBA00022723"/>
    </source>
</evidence>
<dbReference type="SUPFAM" id="SSF56796">
    <property type="entry name" value="Dehydroquinate synthase-like"/>
    <property type="match status" value="1"/>
</dbReference>
<dbReference type="HAMAP" id="MF_00110">
    <property type="entry name" value="DHQ_synthase"/>
    <property type="match status" value="1"/>
</dbReference>
<keyword evidence="11 18" id="KW-0479">Metal-binding</keyword>
<keyword evidence="12 18" id="KW-0547">Nucleotide-binding</keyword>
<keyword evidence="16 18" id="KW-0456">Lyase</keyword>
<feature type="binding site" evidence="18">
    <location>
        <position position="183"/>
    </location>
    <ligand>
        <name>Zn(2+)</name>
        <dbReference type="ChEBI" id="CHEBI:29105"/>
    </ligand>
</feature>
<evidence type="ECO:0000256" key="6">
    <source>
        <dbReference type="ARBA" id="ARBA00005412"/>
    </source>
</evidence>
<evidence type="ECO:0000256" key="17">
    <source>
        <dbReference type="ARBA" id="ARBA00023285"/>
    </source>
</evidence>
<accession>A0A286EAR9</accession>
<dbReference type="InterPro" id="IPR016037">
    <property type="entry name" value="DHQ_synth_AroB"/>
</dbReference>
<gene>
    <name evidence="18" type="primary">aroB</name>
    <name evidence="21" type="ORF">SAMN02746062_01077</name>
</gene>
<dbReference type="GO" id="GO:0009073">
    <property type="term" value="P:aromatic amino acid family biosynthetic process"/>
    <property type="evidence" value="ECO:0007669"/>
    <property type="project" value="UniProtKB-KW"/>
</dbReference>
<evidence type="ECO:0000256" key="2">
    <source>
        <dbReference type="ARBA" id="ARBA00001911"/>
    </source>
</evidence>
<dbReference type="PANTHER" id="PTHR43622:SF7">
    <property type="entry name" value="3-DEHYDROQUINATE SYNTHASE, CHLOROPLASTIC"/>
    <property type="match status" value="1"/>
</dbReference>
<dbReference type="CDD" id="cd08195">
    <property type="entry name" value="DHQS"/>
    <property type="match status" value="1"/>
</dbReference>
<dbReference type="FunFam" id="3.40.50.1970:FF:000001">
    <property type="entry name" value="3-dehydroquinate synthase"/>
    <property type="match status" value="1"/>
</dbReference>
<evidence type="ECO:0000313" key="21">
    <source>
        <dbReference type="EMBL" id="SOD67979.1"/>
    </source>
</evidence>
<evidence type="ECO:0000256" key="12">
    <source>
        <dbReference type="ARBA" id="ARBA00022741"/>
    </source>
</evidence>
<keyword evidence="10 18" id="KW-0028">Amino-acid biosynthesis</keyword>
<dbReference type="EC" id="4.2.3.4" evidence="7 18"/>
<dbReference type="InterPro" id="IPR056179">
    <property type="entry name" value="DHQS_C"/>
</dbReference>
<dbReference type="NCBIfam" id="TIGR01357">
    <property type="entry name" value="aroB"/>
    <property type="match status" value="1"/>
</dbReference>
<evidence type="ECO:0000256" key="14">
    <source>
        <dbReference type="ARBA" id="ARBA00023027"/>
    </source>
</evidence>
<comment type="similarity">
    <text evidence="6 18">Belongs to the sugar phosphate cyclases superfamily. Dehydroquinate synthase family.</text>
</comment>
<protein>
    <recommendedName>
        <fullName evidence="8 18">3-dehydroquinate synthase</fullName>
        <shortName evidence="18">DHQS</shortName>
        <ecNumber evidence="7 18">4.2.3.4</ecNumber>
    </recommendedName>
</protein>
<reference evidence="21 22" key="1">
    <citation type="submission" date="2017-09" db="EMBL/GenBank/DDBJ databases">
        <authorList>
            <person name="Ehlers B."/>
            <person name="Leendertz F.H."/>
        </authorList>
    </citation>
    <scope>NUCLEOTIDE SEQUENCE [LARGE SCALE GENOMIC DNA]</scope>
    <source>
        <strain evidence="21 22">DSM 16848</strain>
    </source>
</reference>
<evidence type="ECO:0000256" key="5">
    <source>
        <dbReference type="ARBA" id="ARBA00004661"/>
    </source>
</evidence>
<dbReference type="Pfam" id="PF01761">
    <property type="entry name" value="DHQ_synthase"/>
    <property type="match status" value="1"/>
</dbReference>
<feature type="binding site" evidence="18">
    <location>
        <begin position="168"/>
        <end position="171"/>
    </location>
    <ligand>
        <name>NAD(+)</name>
        <dbReference type="ChEBI" id="CHEBI:57540"/>
    </ligand>
</feature>
<dbReference type="GO" id="GO:0005737">
    <property type="term" value="C:cytoplasm"/>
    <property type="evidence" value="ECO:0007669"/>
    <property type="project" value="UniProtKB-SubCell"/>
</dbReference>
<evidence type="ECO:0000256" key="13">
    <source>
        <dbReference type="ARBA" id="ARBA00022833"/>
    </source>
</evidence>
<dbReference type="GO" id="GO:0000166">
    <property type="term" value="F:nucleotide binding"/>
    <property type="evidence" value="ECO:0007669"/>
    <property type="project" value="UniProtKB-KW"/>
</dbReference>
<dbReference type="PIRSF" id="PIRSF001455">
    <property type="entry name" value="DHQ_synth"/>
    <property type="match status" value="1"/>
</dbReference>
<dbReference type="AlphaFoldDB" id="A0A286EAR9"/>
<feature type="binding site" evidence="18">
    <location>
        <position position="141"/>
    </location>
    <ligand>
        <name>NAD(+)</name>
        <dbReference type="ChEBI" id="CHEBI:57540"/>
    </ligand>
</feature>
<evidence type="ECO:0000259" key="19">
    <source>
        <dbReference type="Pfam" id="PF01761"/>
    </source>
</evidence>
<sequence>MQTVQVQAPSHSYDIVIGKNILNDFNLFAPHIGKKAAIVTNTTVAQWYLQPLVKLLQNNGIDAFSIILPDGEQHKNHESLNHIYDSLLANHADRKTTLIALGGGVIGDTVGYAAATYQRGVPLIQIPTTLLSQVDSSVGGKTAINHPRGKNMIGAFYQPKLVLADLNTLATLPEREFSAGMAEVIKYALLGDVAFLAWLEQHIAAIMQKDHTLLAQMIAHCCQMKADIVAQDETEQGIRAHLNLGHTFGHAIEAQMGYGNWLHGEAVAAGMVMAAELSQQLGYIGSDEIERVKNIIRAAHLPDTPPKFSEEEWLAHMRHDKKVDEGKMRFITLKNLGAAQIETLPDVNVLKNVLSKFTA</sequence>
<evidence type="ECO:0000256" key="7">
    <source>
        <dbReference type="ARBA" id="ARBA00013031"/>
    </source>
</evidence>
<evidence type="ECO:0000256" key="3">
    <source>
        <dbReference type="ARBA" id="ARBA00003485"/>
    </source>
</evidence>
<evidence type="ECO:0000256" key="16">
    <source>
        <dbReference type="ARBA" id="ARBA00023239"/>
    </source>
</evidence>
<name>A0A286EAR9_9NEIS</name>
<dbReference type="GO" id="GO:0009423">
    <property type="term" value="P:chorismate biosynthetic process"/>
    <property type="evidence" value="ECO:0007669"/>
    <property type="project" value="UniProtKB-UniRule"/>
</dbReference>
<dbReference type="Pfam" id="PF24621">
    <property type="entry name" value="DHQS_C"/>
    <property type="match status" value="1"/>
</dbReference>
<proteinExistence type="inferred from homology"/>
<evidence type="ECO:0000256" key="1">
    <source>
        <dbReference type="ARBA" id="ARBA00001393"/>
    </source>
</evidence>
<evidence type="ECO:0000256" key="4">
    <source>
        <dbReference type="ARBA" id="ARBA00004496"/>
    </source>
</evidence>
<keyword evidence="14 18" id="KW-0520">NAD</keyword>
<evidence type="ECO:0000256" key="9">
    <source>
        <dbReference type="ARBA" id="ARBA00022490"/>
    </source>
</evidence>
<keyword evidence="9 18" id="KW-0963">Cytoplasm</keyword>
<keyword evidence="15 18" id="KW-0057">Aromatic amino acid biosynthesis</keyword>
<feature type="domain" description="3-dehydroquinate synthase C-terminal" evidence="20">
    <location>
        <begin position="180"/>
        <end position="323"/>
    </location>
</feature>
<dbReference type="GO" id="GO:0003856">
    <property type="term" value="F:3-dehydroquinate synthase activity"/>
    <property type="evidence" value="ECO:0007669"/>
    <property type="project" value="UniProtKB-UniRule"/>
</dbReference>
<dbReference type="RefSeq" id="WP_097114137.1">
    <property type="nucleotide sequence ID" value="NZ_CP083931.1"/>
</dbReference>
<keyword evidence="17 18" id="KW-0170">Cobalt</keyword>
<feature type="binding site" evidence="18">
    <location>
        <position position="263"/>
    </location>
    <ligand>
        <name>Zn(2+)</name>
        <dbReference type="ChEBI" id="CHEBI:29105"/>
    </ligand>
</feature>
<keyword evidence="22" id="KW-1185">Reference proteome</keyword>
<dbReference type="EMBL" id="OCNF01000007">
    <property type="protein sequence ID" value="SOD67979.1"/>
    <property type="molecule type" value="Genomic_DNA"/>
</dbReference>
<dbReference type="InterPro" id="IPR030963">
    <property type="entry name" value="DHQ_synth_fam"/>
</dbReference>
<evidence type="ECO:0000256" key="10">
    <source>
        <dbReference type="ARBA" id="ARBA00022605"/>
    </source>
</evidence>
<evidence type="ECO:0000256" key="18">
    <source>
        <dbReference type="HAMAP-Rule" id="MF_00110"/>
    </source>
</evidence>
<feature type="binding site" evidence="18">
    <location>
        <position position="246"/>
    </location>
    <ligand>
        <name>Zn(2+)</name>
        <dbReference type="ChEBI" id="CHEBI:29105"/>
    </ligand>
</feature>
<dbReference type="PANTHER" id="PTHR43622">
    <property type="entry name" value="3-DEHYDROQUINATE SYNTHASE"/>
    <property type="match status" value="1"/>
</dbReference>
<comment type="cofactor">
    <cofactor evidence="18">
        <name>Co(2+)</name>
        <dbReference type="ChEBI" id="CHEBI:48828"/>
    </cofactor>
    <cofactor evidence="18">
        <name>Zn(2+)</name>
        <dbReference type="ChEBI" id="CHEBI:29105"/>
    </cofactor>
    <text evidence="18">Binds 1 divalent metal cation per subunit. Can use either Co(2+) or Zn(2+).</text>
</comment>
<comment type="subcellular location">
    <subcellularLocation>
        <location evidence="4 18">Cytoplasm</location>
    </subcellularLocation>
</comment>
<evidence type="ECO:0000259" key="20">
    <source>
        <dbReference type="Pfam" id="PF24621"/>
    </source>
</evidence>